<dbReference type="InterPro" id="IPR044148">
    <property type="entry name" value="ALDH_GabD1-like"/>
</dbReference>
<gene>
    <name evidence="5" type="primary">sad_2</name>
    <name evidence="5" type="ORF">LMG28138_02171</name>
</gene>
<protein>
    <submittedName>
        <fullName evidence="5">Succinate semialdehyde dehydrogenase [NAD(P)+] Sad</fullName>
        <ecNumber evidence="5">1.2.1.16</ecNumber>
    </submittedName>
</protein>
<evidence type="ECO:0000313" key="5">
    <source>
        <dbReference type="EMBL" id="CAB3786105.1"/>
    </source>
</evidence>
<dbReference type="Gene3D" id="3.40.605.10">
    <property type="entry name" value="Aldehyde Dehydrogenase, Chain A, domain 1"/>
    <property type="match status" value="1"/>
</dbReference>
<dbReference type="PROSITE" id="PS00070">
    <property type="entry name" value="ALDEHYDE_DEHYDR_CYS"/>
    <property type="match status" value="1"/>
</dbReference>
<accession>A0A6S7BEN3</accession>
<dbReference type="InterPro" id="IPR016160">
    <property type="entry name" value="Ald_DH_CS_CYS"/>
</dbReference>
<dbReference type="InterPro" id="IPR047110">
    <property type="entry name" value="GABD/Sad-like"/>
</dbReference>
<sequence length="467" mass="50343">MVSAELSNSLSHDAAISVNPASGETIERYPYQSPAELHRALDAAVNGFRQWAATPVLTRMNLFSNFARLLRRDIDELGRMAANEMGKPITQARAEVEKCAVLCDWYAENGAEILRDEATKIGEQAYVSFLPIGPILAVMPWNFPFWQVVRGAIPILVGGNAYVLKHAPNVMGCAYLLQRLFAEVGLPEGAFSVVNITNDLVSTAISDPRIAAVTVTGSVRAGSAIASQAGAALKKSVLELGGSDPFIVLADADLDRAVQAATVGRFQNTGQICIAAKRIILEAPIAEAFTERFVSAVAQLKMGSPLDESTYLGPMARFDLRDELDRQVRDSVEQGARVLVGGSKVEGRGNFYAPTILADVKPGMTVFDQETFGPVASLIVSRDADHAIAMANDSEFGLSGALWTEDKSRAKELARRIETGGMFINGFSASDPRVPIGGVKKSGYGRELSYFGVVEFMNAQTVWFDRS</sequence>
<dbReference type="AlphaFoldDB" id="A0A6S7BEN3"/>
<dbReference type="CDD" id="cd07100">
    <property type="entry name" value="ALDH_SSADH1_GabD1"/>
    <property type="match status" value="1"/>
</dbReference>
<dbReference type="PANTHER" id="PTHR43217">
    <property type="entry name" value="SUCCINATE SEMIALDEHYDE DEHYDROGENASE [NAD(P)+] SAD"/>
    <property type="match status" value="1"/>
</dbReference>
<dbReference type="FunFam" id="3.40.309.10:FF:000010">
    <property type="entry name" value="Gamma-aminobutyraldehyde dehydrogenase"/>
    <property type="match status" value="1"/>
</dbReference>
<feature type="domain" description="Aldehyde dehydrogenase" evidence="4">
    <location>
        <begin position="17"/>
        <end position="462"/>
    </location>
</feature>
<dbReference type="InterPro" id="IPR016162">
    <property type="entry name" value="Ald_DH_N"/>
</dbReference>
<evidence type="ECO:0000256" key="2">
    <source>
        <dbReference type="ARBA" id="ARBA00022857"/>
    </source>
</evidence>
<dbReference type="EMBL" id="CADIKM010000007">
    <property type="protein sequence ID" value="CAB3786105.1"/>
    <property type="molecule type" value="Genomic_DNA"/>
</dbReference>
<comment type="similarity">
    <text evidence="1">Belongs to the aldehyde dehydrogenase family.</text>
</comment>
<name>A0A6S7BEN3_9BURK</name>
<keyword evidence="2" id="KW-0521">NADP</keyword>
<keyword evidence="6" id="KW-1185">Reference proteome</keyword>
<dbReference type="SUPFAM" id="SSF53720">
    <property type="entry name" value="ALDH-like"/>
    <property type="match status" value="1"/>
</dbReference>
<proteinExistence type="inferred from homology"/>
<evidence type="ECO:0000259" key="4">
    <source>
        <dbReference type="Pfam" id="PF00171"/>
    </source>
</evidence>
<dbReference type="GO" id="GO:0004777">
    <property type="term" value="F:succinate-semialdehyde dehydrogenase (NAD+) activity"/>
    <property type="evidence" value="ECO:0007669"/>
    <property type="project" value="TreeGrafter"/>
</dbReference>
<organism evidence="5 6">
    <name type="scientific">Pararobbsia alpina</name>
    <dbReference type="NCBI Taxonomy" id="621374"/>
    <lineage>
        <taxon>Bacteria</taxon>
        <taxon>Pseudomonadati</taxon>
        <taxon>Pseudomonadota</taxon>
        <taxon>Betaproteobacteria</taxon>
        <taxon>Burkholderiales</taxon>
        <taxon>Burkholderiaceae</taxon>
        <taxon>Pararobbsia</taxon>
    </lineage>
</organism>
<evidence type="ECO:0000313" key="6">
    <source>
        <dbReference type="Proteomes" id="UP000494115"/>
    </source>
</evidence>
<dbReference type="Pfam" id="PF00171">
    <property type="entry name" value="Aldedh"/>
    <property type="match status" value="1"/>
</dbReference>
<dbReference type="InterPro" id="IPR015590">
    <property type="entry name" value="Aldehyde_DH_dom"/>
</dbReference>
<evidence type="ECO:0000256" key="3">
    <source>
        <dbReference type="ARBA" id="ARBA00023002"/>
    </source>
</evidence>
<dbReference type="PANTHER" id="PTHR43217:SF1">
    <property type="entry name" value="SUCCINATE SEMIALDEHYDE DEHYDROGENASE [NAD(P)+] SAD"/>
    <property type="match status" value="1"/>
</dbReference>
<dbReference type="Proteomes" id="UP000494115">
    <property type="component" value="Unassembled WGS sequence"/>
</dbReference>
<dbReference type="FunFam" id="3.40.605.10:FF:000012">
    <property type="entry name" value="NAD-dependent succinate-semialdehyde dehydrogenase"/>
    <property type="match status" value="1"/>
</dbReference>
<evidence type="ECO:0000256" key="1">
    <source>
        <dbReference type="ARBA" id="ARBA00009986"/>
    </source>
</evidence>
<dbReference type="EC" id="1.2.1.16" evidence="5"/>
<keyword evidence="3 5" id="KW-0560">Oxidoreductase</keyword>
<dbReference type="Gene3D" id="3.40.309.10">
    <property type="entry name" value="Aldehyde Dehydrogenase, Chain A, domain 2"/>
    <property type="match status" value="1"/>
</dbReference>
<dbReference type="GO" id="GO:0004030">
    <property type="term" value="F:aldehyde dehydrogenase [NAD(P)+] activity"/>
    <property type="evidence" value="ECO:0007669"/>
    <property type="project" value="InterPro"/>
</dbReference>
<reference evidence="5 6" key="1">
    <citation type="submission" date="2020-04" db="EMBL/GenBank/DDBJ databases">
        <authorList>
            <person name="De Canck E."/>
        </authorList>
    </citation>
    <scope>NUCLEOTIDE SEQUENCE [LARGE SCALE GENOMIC DNA]</scope>
    <source>
        <strain evidence="5 6">LMG 28138</strain>
    </source>
</reference>
<dbReference type="InterPro" id="IPR016161">
    <property type="entry name" value="Ald_DH/histidinol_DH"/>
</dbReference>
<dbReference type="InterPro" id="IPR016163">
    <property type="entry name" value="Ald_DH_C"/>
</dbReference>
<dbReference type="RefSeq" id="WP_175104763.1">
    <property type="nucleotide sequence ID" value="NZ_CADIKM010000007.1"/>
</dbReference>